<feature type="compositionally biased region" description="Basic residues" evidence="1">
    <location>
        <begin position="1"/>
        <end position="11"/>
    </location>
</feature>
<gene>
    <name evidence="2" type="ORF">SDC9_99002</name>
</gene>
<feature type="compositionally biased region" description="Low complexity" evidence="1">
    <location>
        <begin position="100"/>
        <end position="110"/>
    </location>
</feature>
<evidence type="ECO:0000313" key="2">
    <source>
        <dbReference type="EMBL" id="MPM52245.1"/>
    </source>
</evidence>
<feature type="region of interest" description="Disordered" evidence="1">
    <location>
        <begin position="1"/>
        <end position="133"/>
    </location>
</feature>
<feature type="compositionally biased region" description="Basic and acidic residues" evidence="1">
    <location>
        <begin position="15"/>
        <end position="39"/>
    </location>
</feature>
<dbReference type="AlphaFoldDB" id="A0A645AGB7"/>
<comment type="caution">
    <text evidence="2">The sequence shown here is derived from an EMBL/GenBank/DDBJ whole genome shotgun (WGS) entry which is preliminary data.</text>
</comment>
<name>A0A645AGB7_9ZZZZ</name>
<protein>
    <submittedName>
        <fullName evidence="2">Uncharacterized protein</fullName>
    </submittedName>
</protein>
<feature type="compositionally biased region" description="Basic and acidic residues" evidence="1">
    <location>
        <begin position="191"/>
        <end position="201"/>
    </location>
</feature>
<reference evidence="2" key="1">
    <citation type="submission" date="2019-08" db="EMBL/GenBank/DDBJ databases">
        <authorList>
            <person name="Kucharzyk K."/>
            <person name="Murdoch R.W."/>
            <person name="Higgins S."/>
            <person name="Loffler F."/>
        </authorList>
    </citation>
    <scope>NUCLEOTIDE SEQUENCE</scope>
</reference>
<feature type="region of interest" description="Disordered" evidence="1">
    <location>
        <begin position="190"/>
        <end position="235"/>
    </location>
</feature>
<dbReference type="EMBL" id="VSSQ01013771">
    <property type="protein sequence ID" value="MPM52245.1"/>
    <property type="molecule type" value="Genomic_DNA"/>
</dbReference>
<organism evidence="2">
    <name type="scientific">bioreactor metagenome</name>
    <dbReference type="NCBI Taxonomy" id="1076179"/>
    <lineage>
        <taxon>unclassified sequences</taxon>
        <taxon>metagenomes</taxon>
        <taxon>ecological metagenomes</taxon>
    </lineage>
</organism>
<evidence type="ECO:0000256" key="1">
    <source>
        <dbReference type="SAM" id="MobiDB-lite"/>
    </source>
</evidence>
<accession>A0A645AGB7</accession>
<feature type="region of interest" description="Disordered" evidence="1">
    <location>
        <begin position="148"/>
        <end position="171"/>
    </location>
</feature>
<proteinExistence type="predicted"/>
<sequence>MRKFGIGRKRPGAAVKKEAVAEHVEPEKSDHELLLELARRSGGQQPLLPEALQRDPDQEHEEGEYYPEHIVGTSRRRRFTGEGAEQDRQPQPAGGDVSAPVVPVGLPVVGDQPDARQRCASGDGGAPQQVLPGFDRNHIAPQYEISSAHRAGKHQRAGANRGGGPVAGAVIEPGKAHGAQIVATPGVGNRISEHAQDDHPADGGGAEQKNQRIAMESRCRRRTGCGGSCHDGKRG</sequence>